<proteinExistence type="predicted"/>
<feature type="compositionally biased region" description="Basic residues" evidence="1">
    <location>
        <begin position="110"/>
        <end position="127"/>
    </location>
</feature>
<evidence type="ECO:0000256" key="1">
    <source>
        <dbReference type="SAM" id="MobiDB-lite"/>
    </source>
</evidence>
<keyword evidence="3" id="KW-1185">Reference proteome</keyword>
<dbReference type="EMBL" id="BRYA01000737">
    <property type="protein sequence ID" value="GMI31177.1"/>
    <property type="molecule type" value="Genomic_DNA"/>
</dbReference>
<dbReference type="AlphaFoldDB" id="A0A9W7G3Z0"/>
<organism evidence="2 3">
    <name type="scientific">Triparma columacea</name>
    <dbReference type="NCBI Taxonomy" id="722753"/>
    <lineage>
        <taxon>Eukaryota</taxon>
        <taxon>Sar</taxon>
        <taxon>Stramenopiles</taxon>
        <taxon>Ochrophyta</taxon>
        <taxon>Bolidophyceae</taxon>
        <taxon>Parmales</taxon>
        <taxon>Triparmaceae</taxon>
        <taxon>Triparma</taxon>
    </lineage>
</organism>
<feature type="region of interest" description="Disordered" evidence="1">
    <location>
        <begin position="1"/>
        <end position="35"/>
    </location>
</feature>
<dbReference type="Proteomes" id="UP001165065">
    <property type="component" value="Unassembled WGS sequence"/>
</dbReference>
<feature type="region of interest" description="Disordered" evidence="1">
    <location>
        <begin position="107"/>
        <end position="149"/>
    </location>
</feature>
<comment type="caution">
    <text evidence="2">The sequence shown here is derived from an EMBL/GenBank/DDBJ whole genome shotgun (WGS) entry which is preliminary data.</text>
</comment>
<name>A0A9W7G3Z0_9STRA</name>
<evidence type="ECO:0000313" key="2">
    <source>
        <dbReference type="EMBL" id="GMI31177.1"/>
    </source>
</evidence>
<reference evidence="3" key="1">
    <citation type="journal article" date="2023" name="Commun. Biol.">
        <title>Genome analysis of Parmales, the sister group of diatoms, reveals the evolutionary specialization of diatoms from phago-mixotrophs to photoautotrophs.</title>
        <authorList>
            <person name="Ban H."/>
            <person name="Sato S."/>
            <person name="Yoshikawa S."/>
            <person name="Yamada K."/>
            <person name="Nakamura Y."/>
            <person name="Ichinomiya M."/>
            <person name="Sato N."/>
            <person name="Blanc-Mathieu R."/>
            <person name="Endo H."/>
            <person name="Kuwata A."/>
            <person name="Ogata H."/>
        </authorList>
    </citation>
    <scope>NUCLEOTIDE SEQUENCE [LARGE SCALE GENOMIC DNA]</scope>
</reference>
<evidence type="ECO:0000313" key="3">
    <source>
        <dbReference type="Proteomes" id="UP001165065"/>
    </source>
</evidence>
<feature type="compositionally biased region" description="Basic residues" evidence="1">
    <location>
        <begin position="135"/>
        <end position="149"/>
    </location>
</feature>
<sequence>MSNFESSFTDLLSTLPSSSSSGASTSASSDLLRTKQLRDNGSLTLPITPISPQQIGEVSKSSKVSLPTEAELRAKGGVKLRTNNGAGLLGAGLFGELDGGGGLEGIGGKVKGKGKHKGGKGKAAAKRVQKDTKFSKHAKRRGAPKGRTK</sequence>
<accession>A0A9W7G3Z0</accession>
<feature type="compositionally biased region" description="Low complexity" evidence="1">
    <location>
        <begin position="1"/>
        <end position="31"/>
    </location>
</feature>
<gene>
    <name evidence="2" type="ORF">TrCOL_g4700</name>
</gene>
<protein>
    <submittedName>
        <fullName evidence="2">Uncharacterized protein</fullName>
    </submittedName>
</protein>